<feature type="transmembrane region" description="Helical" evidence="13">
    <location>
        <begin position="7"/>
        <end position="23"/>
    </location>
</feature>
<proteinExistence type="inferred from homology"/>
<evidence type="ECO:0000256" key="8">
    <source>
        <dbReference type="ARBA" id="ARBA00022989"/>
    </source>
</evidence>
<keyword evidence="5 13" id="KW-0812">Transmembrane</keyword>
<evidence type="ECO:0000256" key="4">
    <source>
        <dbReference type="ARBA" id="ARBA00022538"/>
    </source>
</evidence>
<comment type="caution">
    <text evidence="14">The sequence shown here is derived from an EMBL/GenBank/DDBJ whole genome shotgun (WGS) entry which is preliminary data.</text>
</comment>
<evidence type="ECO:0000256" key="12">
    <source>
        <dbReference type="ARBA" id="ARBA00034430"/>
    </source>
</evidence>
<evidence type="ECO:0000313" key="14">
    <source>
        <dbReference type="EMBL" id="MQW38880.1"/>
    </source>
</evidence>
<dbReference type="RefSeq" id="WP_153495398.1">
    <property type="nucleotide sequence ID" value="NZ_CAXYUY010000001.1"/>
</dbReference>
<comment type="similarity">
    <text evidence="2">Belongs to the TMEM175 family.</text>
</comment>
<keyword evidence="4" id="KW-0633">Potassium transport</keyword>
<keyword evidence="11" id="KW-0407">Ion channel</keyword>
<dbReference type="Proteomes" id="UP000439550">
    <property type="component" value="Unassembled WGS sequence"/>
</dbReference>
<accession>A0A7X1Z9B0</accession>
<evidence type="ECO:0000256" key="11">
    <source>
        <dbReference type="ARBA" id="ARBA00023303"/>
    </source>
</evidence>
<evidence type="ECO:0000256" key="1">
    <source>
        <dbReference type="ARBA" id="ARBA00004141"/>
    </source>
</evidence>
<dbReference type="GO" id="GO:0005267">
    <property type="term" value="F:potassium channel activity"/>
    <property type="evidence" value="ECO:0007669"/>
    <property type="project" value="UniProtKB-KW"/>
</dbReference>
<gene>
    <name evidence="14" type="ORF">GHI93_02805</name>
</gene>
<keyword evidence="15" id="KW-1185">Reference proteome</keyword>
<keyword evidence="6" id="KW-0631">Potassium channel</keyword>
<feature type="transmembrane region" description="Helical" evidence="13">
    <location>
        <begin position="102"/>
        <end position="122"/>
    </location>
</feature>
<evidence type="ECO:0000256" key="9">
    <source>
        <dbReference type="ARBA" id="ARBA00023065"/>
    </source>
</evidence>
<dbReference type="GO" id="GO:0016020">
    <property type="term" value="C:membrane"/>
    <property type="evidence" value="ECO:0007669"/>
    <property type="project" value="UniProtKB-SubCell"/>
</dbReference>
<evidence type="ECO:0000256" key="2">
    <source>
        <dbReference type="ARBA" id="ARBA00006920"/>
    </source>
</evidence>
<dbReference type="AlphaFoldDB" id="A0A7X1Z9B0"/>
<keyword evidence="10 13" id="KW-0472">Membrane</keyword>
<name>A0A7X1Z9B0_9LACT</name>
<evidence type="ECO:0000256" key="3">
    <source>
        <dbReference type="ARBA" id="ARBA00022448"/>
    </source>
</evidence>
<dbReference type="GO" id="GO:0015252">
    <property type="term" value="F:proton channel activity"/>
    <property type="evidence" value="ECO:0007669"/>
    <property type="project" value="InterPro"/>
</dbReference>
<keyword evidence="9" id="KW-0406">Ion transport</keyword>
<organism evidence="14 15">
    <name type="scientific">Lactococcus hircilactis</name>
    <dbReference type="NCBI Taxonomy" id="1494462"/>
    <lineage>
        <taxon>Bacteria</taxon>
        <taxon>Bacillati</taxon>
        <taxon>Bacillota</taxon>
        <taxon>Bacilli</taxon>
        <taxon>Lactobacillales</taxon>
        <taxon>Streptococcaceae</taxon>
        <taxon>Lactococcus</taxon>
    </lineage>
</organism>
<comment type="subcellular location">
    <subcellularLocation>
        <location evidence="1">Membrane</location>
        <topology evidence="1">Multi-pass membrane protein</topology>
    </subcellularLocation>
</comment>
<feature type="transmembrane region" description="Helical" evidence="13">
    <location>
        <begin position="74"/>
        <end position="96"/>
    </location>
</feature>
<sequence length="189" mass="21944">MAKERFLAFTDAIVAIIATIMVLDLPRPKNASLSALTDLGLPFFAYLLSFLMIWSVWFNHHALFREVKTINVRIYWWTGLWIFSMSLFPWVTAFVGSQPSGIIPEFLYLIVITLWSVSYNLTEFELIRENPHIKGLSRPYGGFYRRLSLFVLVSGFVIVWIWPFYVLLTVLFFSIMAIFMQLAPKTQGN</sequence>
<evidence type="ECO:0000256" key="13">
    <source>
        <dbReference type="SAM" id="Phobius"/>
    </source>
</evidence>
<dbReference type="InterPro" id="IPR010617">
    <property type="entry name" value="TMEM175-like"/>
</dbReference>
<keyword evidence="8 13" id="KW-1133">Transmembrane helix</keyword>
<dbReference type="EMBL" id="WITJ01000003">
    <property type="protein sequence ID" value="MQW38880.1"/>
    <property type="molecule type" value="Genomic_DNA"/>
</dbReference>
<feature type="transmembrane region" description="Helical" evidence="13">
    <location>
        <begin position="43"/>
        <end position="62"/>
    </location>
</feature>
<evidence type="ECO:0000256" key="5">
    <source>
        <dbReference type="ARBA" id="ARBA00022692"/>
    </source>
</evidence>
<keyword evidence="3" id="KW-0813">Transport</keyword>
<comment type="catalytic activity">
    <reaction evidence="12">
        <text>K(+)(in) = K(+)(out)</text>
        <dbReference type="Rhea" id="RHEA:29463"/>
        <dbReference type="ChEBI" id="CHEBI:29103"/>
    </reaction>
</comment>
<evidence type="ECO:0000313" key="15">
    <source>
        <dbReference type="Proteomes" id="UP000439550"/>
    </source>
</evidence>
<dbReference type="OrthoDB" id="7626281at2"/>
<feature type="transmembrane region" description="Helical" evidence="13">
    <location>
        <begin position="143"/>
        <end position="161"/>
    </location>
</feature>
<reference evidence="14 15" key="1">
    <citation type="submission" date="2019-10" db="EMBL/GenBank/DDBJ databases">
        <authorList>
            <person name="Dong K."/>
        </authorList>
    </citation>
    <scope>NUCLEOTIDE SEQUENCE [LARGE SCALE GENOMIC DNA]</scope>
    <source>
        <strain evidence="14 15">DSM 28960</strain>
    </source>
</reference>
<evidence type="ECO:0000256" key="10">
    <source>
        <dbReference type="ARBA" id="ARBA00023136"/>
    </source>
</evidence>
<evidence type="ECO:0000256" key="7">
    <source>
        <dbReference type="ARBA" id="ARBA00022958"/>
    </source>
</evidence>
<protein>
    <submittedName>
        <fullName evidence="14">DUF1211 domain-containing protein</fullName>
    </submittedName>
</protein>
<dbReference type="Pfam" id="PF06736">
    <property type="entry name" value="TMEM175"/>
    <property type="match status" value="1"/>
</dbReference>
<keyword evidence="7" id="KW-0630">Potassium</keyword>
<evidence type="ECO:0000256" key="6">
    <source>
        <dbReference type="ARBA" id="ARBA00022826"/>
    </source>
</evidence>